<proteinExistence type="predicted"/>
<dbReference type="InterPro" id="IPR038175">
    <property type="entry name" value="CBM21_dom_sf"/>
</dbReference>
<reference evidence="3 4" key="2">
    <citation type="submission" date="2024-07" db="EMBL/GenBank/DDBJ databases">
        <authorList>
            <person name="Akdeniz Z."/>
        </authorList>
    </citation>
    <scope>NUCLEOTIDE SEQUENCE [LARGE SCALE GENOMIC DNA]</scope>
</reference>
<dbReference type="Pfam" id="PF03370">
    <property type="entry name" value="CBM_21"/>
    <property type="match status" value="1"/>
</dbReference>
<dbReference type="GO" id="GO:0005979">
    <property type="term" value="P:regulation of glycogen biosynthetic process"/>
    <property type="evidence" value="ECO:0007669"/>
    <property type="project" value="TreeGrafter"/>
</dbReference>
<dbReference type="Gene3D" id="2.60.40.2440">
    <property type="entry name" value="Carbohydrate binding type-21 domain"/>
    <property type="match status" value="1"/>
</dbReference>
<dbReference type="PROSITE" id="PS51159">
    <property type="entry name" value="CBM21"/>
    <property type="match status" value="1"/>
</dbReference>
<dbReference type="InterPro" id="IPR005036">
    <property type="entry name" value="CBM21_dom"/>
</dbReference>
<protein>
    <submittedName>
        <fullName evidence="2">Protein phosphatase 1 regulatory subunit 3B</fullName>
    </submittedName>
    <submittedName>
        <fullName evidence="3">Protein_phosphatase 1 regulatory subunit 3B</fullName>
    </submittedName>
</protein>
<dbReference type="GO" id="GO:2001069">
    <property type="term" value="F:glycogen binding"/>
    <property type="evidence" value="ECO:0007669"/>
    <property type="project" value="TreeGrafter"/>
</dbReference>
<dbReference type="PANTHER" id="PTHR12307:SF36">
    <property type="entry name" value="GLYCOGEN-BINDING SUBUNIT 76A"/>
    <property type="match status" value="1"/>
</dbReference>
<evidence type="ECO:0000259" key="1">
    <source>
        <dbReference type="PROSITE" id="PS51159"/>
    </source>
</evidence>
<sequence length="305" mass="36146">MTIELLYIGSPQPNRYSNGQYGTMCTAFYTVYSKVPIEYSNIIVQLNGYIIDPKNYSKSIQVLRHEIQQIYTGFANMDSKLFNYFKNTVVLNHFEDKFFEFSLSFTDLSYRSTNTQYFDNKNNYIIPDTNIIFFENDAAHIVRNGIHCFFGIVKVKNISFEKHISIHYTTNKWETQNRIEAVHHFMNEFKFYIPIQNIKQELELAIQYKTDSETFWLNNNKINFKYQIEKIKLVDLYRQAINNSEPNIMEFITDLITSMNEEKMNTLQHIQHTFQVSQARLQINIAQYQEKCIHILNILESGASQ</sequence>
<gene>
    <name evidence="2" type="ORF">HINF_LOCUS32364</name>
    <name evidence="3" type="ORF">HINF_LOCUS49557</name>
</gene>
<dbReference type="PANTHER" id="PTHR12307">
    <property type="entry name" value="PROTEIN PHOSPHATASE 1 REGULATORY SUBUNIT"/>
    <property type="match status" value="1"/>
</dbReference>
<comment type="caution">
    <text evidence="2">The sequence shown here is derived from an EMBL/GenBank/DDBJ whole genome shotgun (WGS) entry which is preliminary data.</text>
</comment>
<organism evidence="2">
    <name type="scientific">Hexamita inflata</name>
    <dbReference type="NCBI Taxonomy" id="28002"/>
    <lineage>
        <taxon>Eukaryota</taxon>
        <taxon>Metamonada</taxon>
        <taxon>Diplomonadida</taxon>
        <taxon>Hexamitidae</taxon>
        <taxon>Hexamitinae</taxon>
        <taxon>Hexamita</taxon>
    </lineage>
</organism>
<dbReference type="EMBL" id="CAXDID020000233">
    <property type="protein sequence ID" value="CAL6061124.1"/>
    <property type="molecule type" value="Genomic_DNA"/>
</dbReference>
<keyword evidence="4" id="KW-1185">Reference proteome</keyword>
<name>A0AA86Q377_9EUKA</name>
<dbReference type="Proteomes" id="UP001642409">
    <property type="component" value="Unassembled WGS sequence"/>
</dbReference>
<dbReference type="AlphaFoldDB" id="A0AA86Q377"/>
<reference evidence="2" key="1">
    <citation type="submission" date="2023-06" db="EMBL/GenBank/DDBJ databases">
        <authorList>
            <person name="Kurt Z."/>
        </authorList>
    </citation>
    <scope>NUCLEOTIDE SEQUENCE</scope>
</reference>
<evidence type="ECO:0000313" key="2">
    <source>
        <dbReference type="EMBL" id="CAI9944719.1"/>
    </source>
</evidence>
<dbReference type="EMBL" id="CATOUU010000730">
    <property type="protein sequence ID" value="CAI9944719.1"/>
    <property type="molecule type" value="Genomic_DNA"/>
</dbReference>
<dbReference type="GO" id="GO:0008157">
    <property type="term" value="F:protein phosphatase 1 binding"/>
    <property type="evidence" value="ECO:0007669"/>
    <property type="project" value="TreeGrafter"/>
</dbReference>
<dbReference type="GO" id="GO:0000164">
    <property type="term" value="C:protein phosphatase type 1 complex"/>
    <property type="evidence" value="ECO:0007669"/>
    <property type="project" value="TreeGrafter"/>
</dbReference>
<dbReference type="InterPro" id="IPR050782">
    <property type="entry name" value="PP1_regulatory_subunit_3"/>
</dbReference>
<evidence type="ECO:0000313" key="3">
    <source>
        <dbReference type="EMBL" id="CAL6061124.1"/>
    </source>
</evidence>
<evidence type="ECO:0000313" key="4">
    <source>
        <dbReference type="Proteomes" id="UP001642409"/>
    </source>
</evidence>
<feature type="domain" description="CBM21" evidence="1">
    <location>
        <begin position="124"/>
        <end position="227"/>
    </location>
</feature>
<accession>A0AA86Q377</accession>